<reference evidence="2" key="2">
    <citation type="submission" date="2020-09" db="EMBL/GenBank/DDBJ databases">
        <authorList>
            <person name="Sun Q."/>
            <person name="Zhou Y."/>
        </authorList>
    </citation>
    <scope>NUCLEOTIDE SEQUENCE</scope>
    <source>
        <strain evidence="2">CGMCC 1.12153</strain>
    </source>
</reference>
<reference evidence="2" key="1">
    <citation type="journal article" date="2014" name="Int. J. Syst. Evol. Microbiol.">
        <title>Complete genome sequence of Corynebacterium casei LMG S-19264T (=DSM 44701T), isolated from a smear-ripened cheese.</title>
        <authorList>
            <consortium name="US DOE Joint Genome Institute (JGI-PGF)"/>
            <person name="Walter F."/>
            <person name="Albersmeier A."/>
            <person name="Kalinowski J."/>
            <person name="Ruckert C."/>
        </authorList>
    </citation>
    <scope>NUCLEOTIDE SEQUENCE</scope>
    <source>
        <strain evidence="2">CGMCC 1.12153</strain>
    </source>
</reference>
<dbReference type="EMBL" id="BMEL01000001">
    <property type="protein sequence ID" value="GGF13916.1"/>
    <property type="molecule type" value="Genomic_DNA"/>
</dbReference>
<accession>A0A917EU55</accession>
<dbReference type="AlphaFoldDB" id="A0A917EU55"/>
<evidence type="ECO:0000259" key="1">
    <source>
        <dbReference type="Pfam" id="PF12680"/>
    </source>
</evidence>
<dbReference type="InterPro" id="IPR037401">
    <property type="entry name" value="SnoaL-like"/>
</dbReference>
<keyword evidence="3" id="KW-1185">Reference proteome</keyword>
<dbReference type="SUPFAM" id="SSF54427">
    <property type="entry name" value="NTF2-like"/>
    <property type="match status" value="1"/>
</dbReference>
<dbReference type="RefSeq" id="WP_188376421.1">
    <property type="nucleotide sequence ID" value="NZ_BMEL01000001.1"/>
</dbReference>
<dbReference type="InterPro" id="IPR032710">
    <property type="entry name" value="NTF2-like_dom_sf"/>
</dbReference>
<feature type="domain" description="SnoaL-like" evidence="1">
    <location>
        <begin position="9"/>
        <end position="109"/>
    </location>
</feature>
<evidence type="ECO:0000313" key="2">
    <source>
        <dbReference type="EMBL" id="GGF13916.1"/>
    </source>
</evidence>
<dbReference type="Proteomes" id="UP000660110">
    <property type="component" value="Unassembled WGS sequence"/>
</dbReference>
<protein>
    <recommendedName>
        <fullName evidence="1">SnoaL-like domain-containing protein</fullName>
    </recommendedName>
</protein>
<evidence type="ECO:0000313" key="3">
    <source>
        <dbReference type="Proteomes" id="UP000660110"/>
    </source>
</evidence>
<proteinExistence type="predicted"/>
<dbReference type="Pfam" id="PF12680">
    <property type="entry name" value="SnoaL_2"/>
    <property type="match status" value="1"/>
</dbReference>
<name>A0A917EU55_HALAA</name>
<organism evidence="2 3">
    <name type="scientific">Halobacillus andaensis</name>
    <dbReference type="NCBI Taxonomy" id="1176239"/>
    <lineage>
        <taxon>Bacteria</taxon>
        <taxon>Bacillati</taxon>
        <taxon>Bacillota</taxon>
        <taxon>Bacilli</taxon>
        <taxon>Bacillales</taxon>
        <taxon>Bacillaceae</taxon>
        <taxon>Halobacillus</taxon>
    </lineage>
</organism>
<sequence>MSKKEQLLREFNEAFIKGDHEFVLDHVTENIAWEMVGTDKIEGKEAFSIALEEMKNDAEVKIVFNHVITHGITAAVDGTIYMKGTEETKIYSFCDIYKFNTFKEGKIKELKSYVVDITES</sequence>
<comment type="caution">
    <text evidence="2">The sequence shown here is derived from an EMBL/GenBank/DDBJ whole genome shotgun (WGS) entry which is preliminary data.</text>
</comment>
<dbReference type="Gene3D" id="3.10.450.50">
    <property type="match status" value="1"/>
</dbReference>
<gene>
    <name evidence="2" type="ORF">GCM10010954_10820</name>
</gene>